<keyword evidence="2" id="KW-0347">Helicase</keyword>
<proteinExistence type="predicted"/>
<dbReference type="GO" id="GO:0006281">
    <property type="term" value="P:DNA repair"/>
    <property type="evidence" value="ECO:0007669"/>
    <property type="project" value="UniProtKB-KW"/>
</dbReference>
<feature type="domain" description="PD-(D/E)XK endonuclease-like" evidence="4">
    <location>
        <begin position="14"/>
        <end position="248"/>
    </location>
</feature>
<reference evidence="6" key="2">
    <citation type="submission" date="2020-07" db="EMBL/GenBank/DDBJ databases">
        <authorList>
            <person name="Pettersson B.M.F."/>
            <person name="Behra P.R.K."/>
            <person name="Ramesh M."/>
            <person name="Das S."/>
            <person name="Dasgupta S."/>
            <person name="Kirsebom L.A."/>
        </authorList>
    </citation>
    <scope>NUCLEOTIDE SEQUENCE</scope>
    <source>
        <strain evidence="6">DSM 44203</strain>
    </source>
</reference>
<dbReference type="InterPro" id="IPR011604">
    <property type="entry name" value="PDDEXK-like_dom_sf"/>
</dbReference>
<dbReference type="Gene3D" id="3.90.320.10">
    <property type="match status" value="1"/>
</dbReference>
<keyword evidence="3" id="KW-0234">DNA repair</keyword>
<dbReference type="GO" id="GO:0004386">
    <property type="term" value="F:helicase activity"/>
    <property type="evidence" value="ECO:0007669"/>
    <property type="project" value="UniProtKB-KW"/>
</dbReference>
<name>A0AAW5SP34_MYCNV</name>
<evidence type="ECO:0000256" key="1">
    <source>
        <dbReference type="ARBA" id="ARBA00022763"/>
    </source>
</evidence>
<dbReference type="AlphaFoldDB" id="A0AAW5SP34"/>
<keyword evidence="2" id="KW-0067">ATP-binding</keyword>
<dbReference type="Proteomes" id="UP001207528">
    <property type="component" value="Unassembled WGS sequence"/>
</dbReference>
<evidence type="ECO:0000313" key="7">
    <source>
        <dbReference type="Proteomes" id="UP000069773"/>
    </source>
</evidence>
<keyword evidence="7" id="KW-1185">Reference proteome</keyword>
<accession>A0AAW5SP34</accession>
<evidence type="ECO:0000313" key="8">
    <source>
        <dbReference type="Proteomes" id="UP001207528"/>
    </source>
</evidence>
<dbReference type="Pfam" id="PF12705">
    <property type="entry name" value="PDDEXK_1"/>
    <property type="match status" value="1"/>
</dbReference>
<reference evidence="5 7" key="1">
    <citation type="journal article" date="2016" name="Genome Announc.">
        <title>Draft Genome Sequences of Five Rapidly Growing Mycobacterium Species, M. thermoresistibile, M. fortuitum subsp. acetamidolyticum, M. canariasense, M. brisbanense, and M. novocastrense.</title>
        <authorList>
            <person name="Katahira K."/>
            <person name="Ogura Y."/>
            <person name="Gotoh Y."/>
            <person name="Hayashi T."/>
        </authorList>
    </citation>
    <scope>NUCLEOTIDE SEQUENCE [LARGE SCALE GENOMIC DNA]</scope>
    <source>
        <strain evidence="5 7">JCM18114</strain>
    </source>
</reference>
<gene>
    <name evidence="6" type="ORF">H7I77_21945</name>
    <name evidence="5" type="ORF">RMCN_1594</name>
</gene>
<keyword evidence="1" id="KW-0227">DNA damage</keyword>
<evidence type="ECO:0000313" key="5">
    <source>
        <dbReference type="EMBL" id="GAT08461.1"/>
    </source>
</evidence>
<dbReference type="RefSeq" id="WP_084377257.1">
    <property type="nucleotide sequence ID" value="NZ_BCTA01000023.1"/>
</dbReference>
<dbReference type="EMBL" id="BCTA01000023">
    <property type="protein sequence ID" value="GAT08461.1"/>
    <property type="molecule type" value="Genomic_DNA"/>
</dbReference>
<organism evidence="6 8">
    <name type="scientific">Mycolicibacterium novocastrense</name>
    <name type="common">Mycobacterium novocastrense</name>
    <dbReference type="NCBI Taxonomy" id="59813"/>
    <lineage>
        <taxon>Bacteria</taxon>
        <taxon>Bacillati</taxon>
        <taxon>Actinomycetota</taxon>
        <taxon>Actinomycetes</taxon>
        <taxon>Mycobacteriales</taxon>
        <taxon>Mycobacteriaceae</taxon>
        <taxon>Mycolicibacterium</taxon>
    </lineage>
</organism>
<reference evidence="6" key="3">
    <citation type="journal article" date="2022" name="BMC Genomics">
        <title>Comparative genome analysis of mycobacteria focusing on tRNA and non-coding RNA.</title>
        <authorList>
            <person name="Behra P.R.K."/>
            <person name="Pettersson B.M.F."/>
            <person name="Ramesh M."/>
            <person name="Das S."/>
            <person name="Dasgupta S."/>
            <person name="Kirsebom L.A."/>
        </authorList>
    </citation>
    <scope>NUCLEOTIDE SEQUENCE</scope>
    <source>
        <strain evidence="6">DSM 44203</strain>
    </source>
</reference>
<evidence type="ECO:0000256" key="3">
    <source>
        <dbReference type="ARBA" id="ARBA00023204"/>
    </source>
</evidence>
<dbReference type="InterPro" id="IPR038726">
    <property type="entry name" value="PDDEXK_AddAB-type"/>
</dbReference>
<sequence length="345" mass="37825">MTIQATSGISKAWLSPTSAAKLLACPAAVSRLPFGTRPVPNESVPNNAGSLAHLAVQRWVETGGWRRAASYPSLAETYRQEAEDGGVTLELLDDGRTTESRLRVQEPLLAEAIDSYVGVNGTASAEKLMYDDDNLLWGKVDLLLEGDNGATVIDLKSGADAADGSLPEAILTQLMVYAMLVFANRRSWPATLAIFSLRTGLRTIAVTELELHTLLTRLQSTRDAWASGHRPAIPSTRGCRYCARRFECTAHWNIVDEWEDPDAIEGILEGVEYAANGKSSLVLRSNRGKAWISGVPSGTASGLLIGTMTRAVRLRRSRRKLHDLQDREIWYATDRSDFRTMPIDN</sequence>
<evidence type="ECO:0000313" key="6">
    <source>
        <dbReference type="EMBL" id="MCV7025979.1"/>
    </source>
</evidence>
<dbReference type="Proteomes" id="UP000069773">
    <property type="component" value="Unassembled WGS sequence"/>
</dbReference>
<dbReference type="EMBL" id="JACKTI010000057">
    <property type="protein sequence ID" value="MCV7025979.1"/>
    <property type="molecule type" value="Genomic_DNA"/>
</dbReference>
<evidence type="ECO:0000259" key="4">
    <source>
        <dbReference type="Pfam" id="PF12705"/>
    </source>
</evidence>
<keyword evidence="2" id="KW-0547">Nucleotide-binding</keyword>
<comment type="caution">
    <text evidence="6">The sequence shown here is derived from an EMBL/GenBank/DDBJ whole genome shotgun (WGS) entry which is preliminary data.</text>
</comment>
<evidence type="ECO:0000256" key="2">
    <source>
        <dbReference type="ARBA" id="ARBA00022806"/>
    </source>
</evidence>
<keyword evidence="2" id="KW-0378">Hydrolase</keyword>
<protein>
    <submittedName>
        <fullName evidence="6">PD-(D/E)XK nuclease family protein</fullName>
    </submittedName>
</protein>